<dbReference type="Gene3D" id="3.10.20.30">
    <property type="match status" value="1"/>
</dbReference>
<accession>A0A1H2R233</accession>
<name>A0A1H2R233_9BACL</name>
<dbReference type="OrthoDB" id="9798559at2"/>
<proteinExistence type="predicted"/>
<dbReference type="PANTHER" id="PTHR34472">
    <property type="entry name" value="SULFUR CARRIER PROTEIN THIS"/>
    <property type="match status" value="1"/>
</dbReference>
<dbReference type="Proteomes" id="UP000198534">
    <property type="component" value="Unassembled WGS sequence"/>
</dbReference>
<reference evidence="1 2" key="1">
    <citation type="submission" date="2016-10" db="EMBL/GenBank/DDBJ databases">
        <authorList>
            <person name="de Groot N.N."/>
        </authorList>
    </citation>
    <scope>NUCLEOTIDE SEQUENCE [LARGE SCALE GENOMIC DNA]</scope>
    <source>
        <strain evidence="1 2">DSM 45610</strain>
    </source>
</reference>
<organism evidence="1 2">
    <name type="scientific">Marininema mesophilum</name>
    <dbReference type="NCBI Taxonomy" id="1048340"/>
    <lineage>
        <taxon>Bacteria</taxon>
        <taxon>Bacillati</taxon>
        <taxon>Bacillota</taxon>
        <taxon>Bacilli</taxon>
        <taxon>Bacillales</taxon>
        <taxon>Thermoactinomycetaceae</taxon>
        <taxon>Marininema</taxon>
    </lineage>
</organism>
<dbReference type="InterPro" id="IPR010035">
    <property type="entry name" value="Thi_S"/>
</dbReference>
<dbReference type="STRING" id="1048340.SAMN05444487_101345"/>
<dbReference type="InterPro" id="IPR016155">
    <property type="entry name" value="Mopterin_synth/thiamin_S_b"/>
</dbReference>
<dbReference type="SUPFAM" id="SSF54285">
    <property type="entry name" value="MoaD/ThiS"/>
    <property type="match status" value="1"/>
</dbReference>
<dbReference type="InterPro" id="IPR003749">
    <property type="entry name" value="ThiS/MoaD-like"/>
</dbReference>
<gene>
    <name evidence="1" type="ORF">SAMN05444487_101345</name>
</gene>
<dbReference type="NCBIfam" id="TIGR01683">
    <property type="entry name" value="thiS"/>
    <property type="match status" value="1"/>
</dbReference>
<dbReference type="EMBL" id="FNNQ01000001">
    <property type="protein sequence ID" value="SDW12739.1"/>
    <property type="molecule type" value="Genomic_DNA"/>
</dbReference>
<dbReference type="Pfam" id="PF02597">
    <property type="entry name" value="ThiS"/>
    <property type="match status" value="1"/>
</dbReference>
<dbReference type="RefSeq" id="WP_091735133.1">
    <property type="nucleotide sequence ID" value="NZ_FNNQ01000001.1"/>
</dbReference>
<dbReference type="PANTHER" id="PTHR34472:SF1">
    <property type="entry name" value="SULFUR CARRIER PROTEIN THIS"/>
    <property type="match status" value="1"/>
</dbReference>
<protein>
    <submittedName>
        <fullName evidence="1">Sulfur carrier protein</fullName>
    </submittedName>
</protein>
<dbReference type="CDD" id="cd00565">
    <property type="entry name" value="Ubl_ThiS"/>
    <property type="match status" value="1"/>
</dbReference>
<evidence type="ECO:0000313" key="2">
    <source>
        <dbReference type="Proteomes" id="UP000198534"/>
    </source>
</evidence>
<keyword evidence="2" id="KW-1185">Reference proteome</keyword>
<dbReference type="InterPro" id="IPR012675">
    <property type="entry name" value="Beta-grasp_dom_sf"/>
</dbReference>
<dbReference type="AlphaFoldDB" id="A0A1H2R233"/>
<sequence length="67" mass="7252">MEVRLNGKVHSLPQGVKTVGELLMNLGLQEKLVMVERNGAVLQREDHQGTLLADGDQLEVVQFVGGG</sequence>
<evidence type="ECO:0000313" key="1">
    <source>
        <dbReference type="EMBL" id="SDW12739.1"/>
    </source>
</evidence>